<dbReference type="RefSeq" id="WP_100920863.1">
    <property type="nucleotide sequence ID" value="NZ_CP020370.1"/>
</dbReference>
<accession>A0A2K8UC52</accession>
<reference evidence="2 3" key="1">
    <citation type="submission" date="2017-03" db="EMBL/GenBank/DDBJ databases">
        <title>Complete genome sequence of Candidatus 'Thiodictyon syntrophicum' sp. nov. strain Cad16T, a photolithoautotroph purple sulfur bacterium isolated from an alpine meromictic lake.</title>
        <authorList>
            <person name="Luedin S.M."/>
            <person name="Pothier J.F."/>
            <person name="Danza F."/>
            <person name="Storelli N."/>
            <person name="Wittwer M."/>
            <person name="Tonolla M."/>
        </authorList>
    </citation>
    <scope>NUCLEOTIDE SEQUENCE [LARGE SCALE GENOMIC DNA]</scope>
    <source>
        <strain evidence="2 3">Cad16T</strain>
    </source>
</reference>
<protein>
    <submittedName>
        <fullName evidence="2">Uncharacterized protein</fullName>
    </submittedName>
</protein>
<feature type="compositionally biased region" description="Low complexity" evidence="1">
    <location>
        <begin position="73"/>
        <end position="92"/>
    </location>
</feature>
<feature type="compositionally biased region" description="Low complexity" evidence="1">
    <location>
        <begin position="45"/>
        <end position="58"/>
    </location>
</feature>
<evidence type="ECO:0000313" key="2">
    <source>
        <dbReference type="EMBL" id="AUB83170.1"/>
    </source>
</evidence>
<sequence length="92" mass="9588">MHLSDHDLRQFDDAYLETLTSAQARALLGKALADLKAARERLGQNPSNSSRPPSTRLPWEGNGGQEAPAGEPDVTAGAGDIADAADTPAVPP</sequence>
<evidence type="ECO:0000313" key="3">
    <source>
        <dbReference type="Proteomes" id="UP000232638"/>
    </source>
</evidence>
<gene>
    <name evidence="2" type="ORF">THSYN_20980</name>
</gene>
<proteinExistence type="predicted"/>
<feature type="region of interest" description="Disordered" evidence="1">
    <location>
        <begin position="39"/>
        <end position="92"/>
    </location>
</feature>
<organism evidence="2 3">
    <name type="scientific">Candidatus Thiodictyon syntrophicum</name>
    <dbReference type="NCBI Taxonomy" id="1166950"/>
    <lineage>
        <taxon>Bacteria</taxon>
        <taxon>Pseudomonadati</taxon>
        <taxon>Pseudomonadota</taxon>
        <taxon>Gammaproteobacteria</taxon>
        <taxon>Chromatiales</taxon>
        <taxon>Chromatiaceae</taxon>
        <taxon>Thiodictyon</taxon>
    </lineage>
</organism>
<dbReference type="KEGG" id="tsy:THSYN_20980"/>
<dbReference type="EMBL" id="CP020370">
    <property type="protein sequence ID" value="AUB83170.1"/>
    <property type="molecule type" value="Genomic_DNA"/>
</dbReference>
<name>A0A2K8UC52_9GAMM</name>
<dbReference type="Proteomes" id="UP000232638">
    <property type="component" value="Chromosome"/>
</dbReference>
<evidence type="ECO:0000256" key="1">
    <source>
        <dbReference type="SAM" id="MobiDB-lite"/>
    </source>
</evidence>
<dbReference type="AlphaFoldDB" id="A0A2K8UC52"/>
<keyword evidence="3" id="KW-1185">Reference proteome</keyword>